<dbReference type="Gene3D" id="1.25.10.10">
    <property type="entry name" value="Leucine-rich Repeat Variant"/>
    <property type="match status" value="1"/>
</dbReference>
<evidence type="ECO:0000313" key="2">
    <source>
        <dbReference type="EMBL" id="GAQ92368.1"/>
    </source>
</evidence>
<feature type="region of interest" description="Disordered" evidence="1">
    <location>
        <begin position="1"/>
        <end position="50"/>
    </location>
</feature>
<dbReference type="GO" id="GO:0006402">
    <property type="term" value="P:mRNA catabolic process"/>
    <property type="evidence" value="ECO:0007669"/>
    <property type="project" value="InterPro"/>
</dbReference>
<dbReference type="Proteomes" id="UP000054558">
    <property type="component" value="Unassembled WGS sequence"/>
</dbReference>
<dbReference type="Pfam" id="PF04078">
    <property type="entry name" value="Rcd1"/>
    <property type="match status" value="1"/>
</dbReference>
<dbReference type="InterPro" id="IPR011989">
    <property type="entry name" value="ARM-like"/>
</dbReference>
<dbReference type="InterPro" id="IPR007216">
    <property type="entry name" value="CNOT9"/>
</dbReference>
<keyword evidence="3" id="KW-1185">Reference proteome</keyword>
<dbReference type="STRING" id="105231.A0A1Y1IVS0"/>
<sequence>MFHPRIYRGGMANESAAQDDDNLKKKRGGRKHKGSSLRRALQTPEHGQEPPDLAKLLWYSCGVAAVLLQCIASDPETRPPFLKAQLPLWVFPLIDTTEESEVYEYMR</sequence>
<evidence type="ECO:0000313" key="3">
    <source>
        <dbReference type="Proteomes" id="UP000054558"/>
    </source>
</evidence>
<organism evidence="2 3">
    <name type="scientific">Klebsormidium nitens</name>
    <name type="common">Green alga</name>
    <name type="synonym">Ulothrix nitens</name>
    <dbReference type="NCBI Taxonomy" id="105231"/>
    <lineage>
        <taxon>Eukaryota</taxon>
        <taxon>Viridiplantae</taxon>
        <taxon>Streptophyta</taxon>
        <taxon>Klebsormidiophyceae</taxon>
        <taxon>Klebsormidiales</taxon>
        <taxon>Klebsormidiaceae</taxon>
        <taxon>Klebsormidium</taxon>
    </lineage>
</organism>
<dbReference type="PANTHER" id="PTHR12262">
    <property type="entry name" value="CCR4-NOT TRANSCRIPTION COMPLEX SUBUNIT 9"/>
    <property type="match status" value="1"/>
</dbReference>
<dbReference type="AlphaFoldDB" id="A0A1Y1IVS0"/>
<dbReference type="GO" id="GO:0030014">
    <property type="term" value="C:CCR4-NOT complex"/>
    <property type="evidence" value="ECO:0007669"/>
    <property type="project" value="InterPro"/>
</dbReference>
<reference evidence="2 3" key="1">
    <citation type="journal article" date="2014" name="Nat. Commun.">
        <title>Klebsormidium flaccidum genome reveals primary factors for plant terrestrial adaptation.</title>
        <authorList>
            <person name="Hori K."/>
            <person name="Maruyama F."/>
            <person name="Fujisawa T."/>
            <person name="Togashi T."/>
            <person name="Yamamoto N."/>
            <person name="Seo M."/>
            <person name="Sato S."/>
            <person name="Yamada T."/>
            <person name="Mori H."/>
            <person name="Tajima N."/>
            <person name="Moriyama T."/>
            <person name="Ikeuchi M."/>
            <person name="Watanabe M."/>
            <person name="Wada H."/>
            <person name="Kobayashi K."/>
            <person name="Saito M."/>
            <person name="Masuda T."/>
            <person name="Sasaki-Sekimoto Y."/>
            <person name="Mashiguchi K."/>
            <person name="Awai K."/>
            <person name="Shimojima M."/>
            <person name="Masuda S."/>
            <person name="Iwai M."/>
            <person name="Nobusawa T."/>
            <person name="Narise T."/>
            <person name="Kondo S."/>
            <person name="Saito H."/>
            <person name="Sato R."/>
            <person name="Murakawa M."/>
            <person name="Ihara Y."/>
            <person name="Oshima-Yamada Y."/>
            <person name="Ohtaka K."/>
            <person name="Satoh M."/>
            <person name="Sonobe K."/>
            <person name="Ishii M."/>
            <person name="Ohtani R."/>
            <person name="Kanamori-Sato M."/>
            <person name="Honoki R."/>
            <person name="Miyazaki D."/>
            <person name="Mochizuki H."/>
            <person name="Umetsu J."/>
            <person name="Higashi K."/>
            <person name="Shibata D."/>
            <person name="Kamiya Y."/>
            <person name="Sato N."/>
            <person name="Nakamura Y."/>
            <person name="Tabata S."/>
            <person name="Ida S."/>
            <person name="Kurokawa K."/>
            <person name="Ohta H."/>
        </authorList>
    </citation>
    <scope>NUCLEOTIDE SEQUENCE [LARGE SCALE GENOMIC DNA]</scope>
    <source>
        <strain evidence="2 3">NIES-2285</strain>
    </source>
</reference>
<proteinExistence type="predicted"/>
<name>A0A1Y1IVS0_KLENI</name>
<dbReference type="EMBL" id="DF237944">
    <property type="protein sequence ID" value="GAQ92368.1"/>
    <property type="molecule type" value="Genomic_DNA"/>
</dbReference>
<protein>
    <submittedName>
        <fullName evidence="2">Protein with Rcd1-like domain</fullName>
    </submittedName>
</protein>
<gene>
    <name evidence="2" type="ORF">KFL_009950030</name>
</gene>
<evidence type="ECO:0000256" key="1">
    <source>
        <dbReference type="SAM" id="MobiDB-lite"/>
    </source>
</evidence>
<dbReference type="OrthoDB" id="1142300at2759"/>
<feature type="compositionally biased region" description="Basic residues" evidence="1">
    <location>
        <begin position="24"/>
        <end position="36"/>
    </location>
</feature>
<accession>A0A1Y1IVS0</accession>